<reference evidence="1 2" key="1">
    <citation type="submission" date="2024-06" db="EMBL/GenBank/DDBJ databases">
        <title>A chromosome-level genome assembly of beet webworm, Loxostege sticticalis.</title>
        <authorList>
            <person name="Zhang Y."/>
        </authorList>
    </citation>
    <scope>NUCLEOTIDE SEQUENCE [LARGE SCALE GENOMIC DNA]</scope>
    <source>
        <strain evidence="1">AQ026</strain>
        <tissue evidence="1">Whole body</tissue>
    </source>
</reference>
<organism evidence="1 2">
    <name type="scientific">Loxostege sticticalis</name>
    <name type="common">Beet webworm moth</name>
    <dbReference type="NCBI Taxonomy" id="481309"/>
    <lineage>
        <taxon>Eukaryota</taxon>
        <taxon>Metazoa</taxon>
        <taxon>Ecdysozoa</taxon>
        <taxon>Arthropoda</taxon>
        <taxon>Hexapoda</taxon>
        <taxon>Insecta</taxon>
        <taxon>Pterygota</taxon>
        <taxon>Neoptera</taxon>
        <taxon>Endopterygota</taxon>
        <taxon>Lepidoptera</taxon>
        <taxon>Glossata</taxon>
        <taxon>Ditrysia</taxon>
        <taxon>Pyraloidea</taxon>
        <taxon>Crambidae</taxon>
        <taxon>Pyraustinae</taxon>
        <taxon>Loxostege</taxon>
    </lineage>
</organism>
<keyword evidence="2" id="KW-1185">Reference proteome</keyword>
<evidence type="ECO:0000313" key="1">
    <source>
        <dbReference type="EMBL" id="KAL0860549.1"/>
    </source>
</evidence>
<name>A0ABR3H787_LOXSC</name>
<dbReference type="EMBL" id="JBEUOH010000025">
    <property type="protein sequence ID" value="KAL0860549.1"/>
    <property type="molecule type" value="Genomic_DNA"/>
</dbReference>
<dbReference type="Proteomes" id="UP001549920">
    <property type="component" value="Unassembled WGS sequence"/>
</dbReference>
<gene>
    <name evidence="1" type="ORF">ABMA27_009920</name>
</gene>
<sequence>MKSIVLEGNTLGQRHRHYNRILNEALSTNRGETPEKISHDDNDIDNFLKIDIASHNRDVNYILEVLKCKDLLYVTRAIKKSRWLITDTNYSHIINPKYLHKELFPYMMQKAKSKLLLHIRLYLRDEKRVAQFYNYCKQFDVKLALKWLHYCPLQFALNEFHNHIDEISISRFKRFCHRSFEFLDKVAASSKRPDWYKKYYYTEVQFLIRHKTDKFLNYADILSEGYICFLKRKHFQFVMKTCPQRIFNDLKFFISLVSHTKLIKYTDKELIKKNLLKCSQQRDVTQKARSFEVLVKFLPKIEFSDRIEVLKAFYDTTSRKDWKTPCGVWRVHYFFYALNDYMRINILRVYRWFQCMPFDVAYREITSLIETSEETDERVTLIRILVKCAEGNLENIRTVLKYYHDTHVNELNQFKENFVDQILSCVAINKFDTEMWTLLDNLFCSMDVYKNSSSNTKYVETIIVYKIIHDQIIPEIIESKFKFQTLGYYKNKLNPEEREKLFIYLYERQIKNVENKTMTSEIEFKIIVKSLELTVQLMADWDKEITEFPKVFNKIIEFITIRKQKKWAWDIDLSTFYNIRKKWRRHFFDYSLILNPSKQVLLNVLKHNPNMLNMYQKEVASIRFDDPISLQLILSKIKIYWADTLAKEWISGYLFYLNDIGKQSMAIQSLAVLLSQTEFLDIVHKYIPEEDTINWKANEIEHGCGKSFAINIHRVRPLLDTDVLLWFAKGKYIKFAVTSLNAIFSNLSNVDREEYISNLTRVPMYLQKHGIHMAFMEFDKLIPILETIWKTTTNPTIRNSVFLTTHELLCEQSRKSKILKLWELLEYFIENLSDTEDVTIIQELGSLYKIPEMVKYEYFMKSYRYLKSLPKKHYTYAVNLITDYVDFVIEKCDRDFVEERILEGWNDGHYYSAELFFKYLLFIQDKEFELDTYDRLVKPKFLRLRDNLFNDLPFNVRYGVIKYKRVPVNLYKRLLNDFKRILKLPEDYVDLRTFELMTDFVEILQHHFSPKIDYSNDFDEVLKTPLLCDFAKACSKHLQRDIETFTRTIFTFEHVLDRMLYCFQIGTFHRLQIYKYMLVDQSKIEIYLLVHSMMPKNVYEGDEQSVKDEIISMLCSHPSKEIKMICQHCYRDKNNH</sequence>
<accession>A0ABR3H787</accession>
<evidence type="ECO:0000313" key="2">
    <source>
        <dbReference type="Proteomes" id="UP001549920"/>
    </source>
</evidence>
<proteinExistence type="predicted"/>
<protein>
    <submittedName>
        <fullName evidence="1">Uncharacterized protein</fullName>
    </submittedName>
</protein>
<comment type="caution">
    <text evidence="1">The sequence shown here is derived from an EMBL/GenBank/DDBJ whole genome shotgun (WGS) entry which is preliminary data.</text>
</comment>